<gene>
    <name evidence="2" type="ORF">A6X21_00010</name>
</gene>
<dbReference type="AlphaFoldDB" id="A0A1C3EAT0"/>
<dbReference type="RefSeq" id="WP_068848444.1">
    <property type="nucleotide sequence ID" value="NZ_LYDR01000110.1"/>
</dbReference>
<protein>
    <submittedName>
        <fullName evidence="2">Uncharacterized protein</fullName>
    </submittedName>
</protein>
<evidence type="ECO:0000313" key="3">
    <source>
        <dbReference type="Proteomes" id="UP000094828"/>
    </source>
</evidence>
<dbReference type="EMBL" id="LYDR01000110">
    <property type="protein sequence ID" value="ODA30310.1"/>
    <property type="molecule type" value="Genomic_DNA"/>
</dbReference>
<name>A0A1C3EAT0_9PLAN</name>
<accession>A0A1C3EAT0</accession>
<proteinExistence type="predicted"/>
<keyword evidence="1" id="KW-0812">Transmembrane</keyword>
<keyword evidence="1" id="KW-1133">Transmembrane helix</keyword>
<keyword evidence="3" id="KW-1185">Reference proteome</keyword>
<keyword evidence="1" id="KW-0472">Membrane</keyword>
<evidence type="ECO:0000313" key="2">
    <source>
        <dbReference type="EMBL" id="ODA30310.1"/>
    </source>
</evidence>
<dbReference type="OrthoDB" id="9966748at2"/>
<reference evidence="2 3" key="1">
    <citation type="submission" date="2016-05" db="EMBL/GenBank/DDBJ databases">
        <title>Genomic and physiological characterization of Planctopirus sp. isolated from fresh water lake.</title>
        <authorList>
            <person name="Subhash Y."/>
            <person name="Ramana C."/>
        </authorList>
    </citation>
    <scope>NUCLEOTIDE SEQUENCE [LARGE SCALE GENOMIC DNA]</scope>
    <source>
        <strain evidence="2 3">JC280</strain>
    </source>
</reference>
<sequence length="102" mass="11381">MTISHQKFLGYLLAVVGLLVAVFSQQIVFPGLEYFIGIEAMVGRENVVYQPEGGYLFTNPGAMVLWNSTVAATGLVVAFAGSWMIFRTRRENRDPQTYDTSR</sequence>
<comment type="caution">
    <text evidence="2">The sequence shown here is derived from an EMBL/GenBank/DDBJ whole genome shotgun (WGS) entry which is preliminary data.</text>
</comment>
<dbReference type="Proteomes" id="UP000094828">
    <property type="component" value="Unassembled WGS sequence"/>
</dbReference>
<organism evidence="2 3">
    <name type="scientific">Planctopirus hydrillae</name>
    <dbReference type="NCBI Taxonomy" id="1841610"/>
    <lineage>
        <taxon>Bacteria</taxon>
        <taxon>Pseudomonadati</taxon>
        <taxon>Planctomycetota</taxon>
        <taxon>Planctomycetia</taxon>
        <taxon>Planctomycetales</taxon>
        <taxon>Planctomycetaceae</taxon>
        <taxon>Planctopirus</taxon>
    </lineage>
</organism>
<feature type="transmembrane region" description="Helical" evidence="1">
    <location>
        <begin position="64"/>
        <end position="86"/>
    </location>
</feature>
<evidence type="ECO:0000256" key="1">
    <source>
        <dbReference type="SAM" id="Phobius"/>
    </source>
</evidence>